<gene>
    <name evidence="3" type="ORF">JAAARDRAFT_189679</name>
</gene>
<accession>A0A067QIB7</accession>
<evidence type="ECO:0000313" key="4">
    <source>
        <dbReference type="Proteomes" id="UP000027265"/>
    </source>
</evidence>
<protein>
    <recommendedName>
        <fullName evidence="2">DRBM domain-containing protein</fullName>
    </recommendedName>
</protein>
<dbReference type="EMBL" id="KL197711">
    <property type="protein sequence ID" value="KDQ62346.1"/>
    <property type="molecule type" value="Genomic_DNA"/>
</dbReference>
<dbReference type="InParanoid" id="A0A067QIB7"/>
<organism evidence="3 4">
    <name type="scientific">Jaapia argillacea MUCL 33604</name>
    <dbReference type="NCBI Taxonomy" id="933084"/>
    <lineage>
        <taxon>Eukaryota</taxon>
        <taxon>Fungi</taxon>
        <taxon>Dikarya</taxon>
        <taxon>Basidiomycota</taxon>
        <taxon>Agaricomycotina</taxon>
        <taxon>Agaricomycetes</taxon>
        <taxon>Agaricomycetidae</taxon>
        <taxon>Jaapiales</taxon>
        <taxon>Jaapiaceae</taxon>
        <taxon>Jaapia</taxon>
    </lineage>
</organism>
<reference evidence="4" key="1">
    <citation type="journal article" date="2014" name="Proc. Natl. Acad. Sci. U.S.A.">
        <title>Extensive sampling of basidiomycete genomes demonstrates inadequacy of the white-rot/brown-rot paradigm for wood decay fungi.</title>
        <authorList>
            <person name="Riley R."/>
            <person name="Salamov A.A."/>
            <person name="Brown D.W."/>
            <person name="Nagy L.G."/>
            <person name="Floudas D."/>
            <person name="Held B.W."/>
            <person name="Levasseur A."/>
            <person name="Lombard V."/>
            <person name="Morin E."/>
            <person name="Otillar R."/>
            <person name="Lindquist E.A."/>
            <person name="Sun H."/>
            <person name="LaButti K.M."/>
            <person name="Schmutz J."/>
            <person name="Jabbour D."/>
            <person name="Luo H."/>
            <person name="Baker S.E."/>
            <person name="Pisabarro A.G."/>
            <person name="Walton J.D."/>
            <person name="Blanchette R.A."/>
            <person name="Henrissat B."/>
            <person name="Martin F."/>
            <person name="Cullen D."/>
            <person name="Hibbett D.S."/>
            <person name="Grigoriev I.V."/>
        </authorList>
    </citation>
    <scope>NUCLEOTIDE SEQUENCE [LARGE SCALE GENOMIC DNA]</scope>
    <source>
        <strain evidence="4">MUCL 33604</strain>
    </source>
</reference>
<dbReference type="AlphaFoldDB" id="A0A067QIB7"/>
<sequence length="167" mass="18807">MLVLLGNTPKTWTRLRCITLQCNKHCSLEPHYKVYHIFRYLTKKTALSNSPKLTISALKDHHKCLQSVRIYLTTTSLLVLNPVTHPTKSHLPGQTTNCTLLNNFLQQRGGSKHNLLEWEEKVVGPQHDPQWTMTALCYGIVYGSATARNKSDAKEEAAGRALAALQE</sequence>
<evidence type="ECO:0000256" key="1">
    <source>
        <dbReference type="PROSITE-ProRule" id="PRU00266"/>
    </source>
</evidence>
<dbReference type="HOGENOM" id="CLU_1594775_0_0_1"/>
<evidence type="ECO:0000313" key="3">
    <source>
        <dbReference type="EMBL" id="KDQ62346.1"/>
    </source>
</evidence>
<feature type="domain" description="DRBM" evidence="2">
    <location>
        <begin position="96"/>
        <end position="167"/>
    </location>
</feature>
<keyword evidence="4" id="KW-1185">Reference proteome</keyword>
<evidence type="ECO:0000259" key="2">
    <source>
        <dbReference type="PROSITE" id="PS50137"/>
    </source>
</evidence>
<dbReference type="Gene3D" id="3.30.160.20">
    <property type="match status" value="1"/>
</dbReference>
<dbReference type="PROSITE" id="PS50137">
    <property type="entry name" value="DS_RBD"/>
    <property type="match status" value="1"/>
</dbReference>
<dbReference type="SUPFAM" id="SSF54768">
    <property type="entry name" value="dsRNA-binding domain-like"/>
    <property type="match status" value="1"/>
</dbReference>
<dbReference type="SMART" id="SM00358">
    <property type="entry name" value="DSRM"/>
    <property type="match status" value="1"/>
</dbReference>
<dbReference type="GO" id="GO:0003723">
    <property type="term" value="F:RNA binding"/>
    <property type="evidence" value="ECO:0007669"/>
    <property type="project" value="UniProtKB-UniRule"/>
</dbReference>
<proteinExistence type="predicted"/>
<dbReference type="Pfam" id="PF00035">
    <property type="entry name" value="dsrm"/>
    <property type="match status" value="1"/>
</dbReference>
<keyword evidence="1" id="KW-0694">RNA-binding</keyword>
<name>A0A067QIB7_9AGAM</name>
<dbReference type="Proteomes" id="UP000027265">
    <property type="component" value="Unassembled WGS sequence"/>
</dbReference>
<dbReference type="InterPro" id="IPR014720">
    <property type="entry name" value="dsRBD_dom"/>
</dbReference>